<sequence length="947" mass="107281">MADTTTHDTVGASTLATPLFMPSSPPSRRQNAQSYSPLSAKSPRTVDRAATTTHADDARSPLKQSYSPRSSRASSLERAANDIDARLAQYTVDFSQYPSTQALDDHVDPLAEFKFPHEDDLSDVGGPADFTANLEKYLMGDGDTMEDKHFMDFRDDGHDLSELEPLFDDLEEQEQDLRHLEKEEDEDPLPPLPESPAQPRGHSRQNSQRMQQREDTRPPQREQSSQLHQPAIEDEPEPEPELGEYSEFGPPIDMSTPSQFLRRASGFNRDTTHLENIEEDPDDEMEASTTTPSVRRHKTPSPHKQEPSTAGDLRKQILELENKLQDRNEQLEKGRRRVLEAASAGEQIKHLQGELQRKSALLDEFYANRTDETILREQVHMLQKQNEERETFLHKSTINASELSALQKQISDMQKELQNRASSHPNLDAERLDTIAYLRQQLDLAQEQLRKRDATLDETIAKLKEVTDAKEQQLREKNTEVDELKAQISSHLLEIEKLDTELENVNQAYETLEEQIVTLETKNRPLEEKNSTLEADLTRAQTQVTAQENALKAMAADLPLETGGNTYSEILELIKDLGQPSQGSRILNPGSSRKDPEEQGQDQSQDYDQAPGEELKRLRDELSKLQSELTETNSAKKTLELQLSRSEDQAVEAQTLIHSIETESTRLSKRADDLRSNLTKTQQELTQIKEERTKALETIDRLQKEQQQQQQQEDEKKKQTRQQQLQNQQLSPPPSPPVPQPQQQQQSLQLQRQKEQELLEQTHSLQSELRTLKATHAAELAKLRELLAATEHRESRYKAQAGSLREQRERHQSESRALRLQVEHLESVLATKEETAAAVDERIARSVEKREKEWQRRVELLLKERERMGRALMWSWGEKEFGGGGGGGGASGGNSGSGTGKGNLAVGADEKGRRKQGYRYKYAVSSPGQVSTSVSSLSRRGESGKRA</sequence>
<evidence type="ECO:0000256" key="2">
    <source>
        <dbReference type="SAM" id="MobiDB-lite"/>
    </source>
</evidence>
<feature type="compositionally biased region" description="Polar residues" evidence="2">
    <location>
        <begin position="580"/>
        <end position="591"/>
    </location>
</feature>
<feature type="compositionally biased region" description="Basic and acidic residues" evidence="2">
    <location>
        <begin position="145"/>
        <end position="161"/>
    </location>
</feature>
<protein>
    <recommendedName>
        <fullName evidence="5">Spindle pole body associated protein SnaD</fullName>
    </recommendedName>
</protein>
<dbReference type="RefSeq" id="XP_040804436.1">
    <property type="nucleotide sequence ID" value="XM_040944047.1"/>
</dbReference>
<feature type="region of interest" description="Disordered" evidence="2">
    <location>
        <begin position="580"/>
        <end position="613"/>
    </location>
</feature>
<feature type="compositionally biased region" description="Low complexity" evidence="2">
    <location>
        <begin position="924"/>
        <end position="938"/>
    </location>
</feature>
<feature type="compositionally biased region" description="Polar residues" evidence="2">
    <location>
        <begin position="626"/>
        <end position="644"/>
    </location>
</feature>
<dbReference type="OrthoDB" id="3911405at2759"/>
<dbReference type="GeneID" id="63861380"/>
<feature type="compositionally biased region" description="Low complexity" evidence="2">
    <location>
        <begin position="721"/>
        <end position="730"/>
    </location>
</feature>
<gene>
    <name evidence="3" type="ORF">BO72DRAFT_445438</name>
</gene>
<reference evidence="3 4" key="1">
    <citation type="submission" date="2018-02" db="EMBL/GenBank/DDBJ databases">
        <title>The genomes of Aspergillus section Nigri reveals drivers in fungal speciation.</title>
        <authorList>
            <consortium name="DOE Joint Genome Institute"/>
            <person name="Vesth T.C."/>
            <person name="Nybo J."/>
            <person name="Theobald S."/>
            <person name="Brandl J."/>
            <person name="Frisvad J.C."/>
            <person name="Nielsen K.F."/>
            <person name="Lyhne E.K."/>
            <person name="Kogle M.E."/>
            <person name="Kuo A."/>
            <person name="Riley R."/>
            <person name="Clum A."/>
            <person name="Nolan M."/>
            <person name="Lipzen A."/>
            <person name="Salamov A."/>
            <person name="Henrissat B."/>
            <person name="Wiebenga A."/>
            <person name="De vries R.P."/>
            <person name="Grigoriev I.V."/>
            <person name="Mortensen U.H."/>
            <person name="Andersen M.R."/>
            <person name="Baker S.E."/>
        </authorList>
    </citation>
    <scope>NUCLEOTIDE SEQUENCE [LARGE SCALE GENOMIC DNA]</scope>
    <source>
        <strain evidence="3 4">CBS 313.89</strain>
    </source>
</reference>
<dbReference type="VEuPathDB" id="FungiDB:BO72DRAFT_445438"/>
<feature type="coiled-coil region" evidence="1">
    <location>
        <begin position="456"/>
        <end position="550"/>
    </location>
</feature>
<feature type="coiled-coil region" evidence="1">
    <location>
        <begin position="780"/>
        <end position="864"/>
    </location>
</feature>
<evidence type="ECO:0000313" key="4">
    <source>
        <dbReference type="Proteomes" id="UP000249789"/>
    </source>
</evidence>
<feature type="compositionally biased region" description="Low complexity" evidence="2">
    <location>
        <begin position="65"/>
        <end position="78"/>
    </location>
</feature>
<keyword evidence="4" id="KW-1185">Reference proteome</keyword>
<dbReference type="AlphaFoldDB" id="A0A8G1RZD5"/>
<dbReference type="PANTHER" id="PTHR23159:SF60">
    <property type="entry name" value="SPINDLE ASSEMBLY ABNORMAL PROTEIN 4"/>
    <property type="match status" value="1"/>
</dbReference>
<feature type="compositionally biased region" description="Acidic residues" evidence="2">
    <location>
        <begin position="232"/>
        <end position="244"/>
    </location>
</feature>
<accession>A0A8G1RZD5</accession>
<feature type="compositionally biased region" description="Basic and acidic residues" evidence="2">
    <location>
        <begin position="687"/>
        <end position="704"/>
    </location>
</feature>
<feature type="compositionally biased region" description="Polar residues" evidence="2">
    <location>
        <begin position="26"/>
        <end position="39"/>
    </location>
</feature>
<evidence type="ECO:0000313" key="3">
    <source>
        <dbReference type="EMBL" id="RAK80426.1"/>
    </source>
</evidence>
<feature type="compositionally biased region" description="Gly residues" evidence="2">
    <location>
        <begin position="882"/>
        <end position="901"/>
    </location>
</feature>
<name>A0A8G1RZD5_9EURO</name>
<evidence type="ECO:0000256" key="1">
    <source>
        <dbReference type="SAM" id="Coils"/>
    </source>
</evidence>
<feature type="region of interest" description="Disordered" evidence="2">
    <location>
        <begin position="682"/>
        <end position="759"/>
    </location>
</feature>
<feature type="region of interest" description="Disordered" evidence="2">
    <location>
        <begin position="142"/>
        <end position="313"/>
    </location>
</feature>
<feature type="compositionally biased region" description="Polar residues" evidence="2">
    <location>
        <begin position="7"/>
        <end position="16"/>
    </location>
</feature>
<feature type="compositionally biased region" description="Acidic residues" evidence="2">
    <location>
        <begin position="277"/>
        <end position="286"/>
    </location>
</feature>
<dbReference type="Proteomes" id="UP000249789">
    <property type="component" value="Unassembled WGS sequence"/>
</dbReference>
<proteinExistence type="predicted"/>
<dbReference type="PANTHER" id="PTHR23159">
    <property type="entry name" value="CENTROSOMAL PROTEIN 2"/>
    <property type="match status" value="1"/>
</dbReference>
<dbReference type="Gene3D" id="1.10.287.1490">
    <property type="match status" value="1"/>
</dbReference>
<feature type="compositionally biased region" description="Low complexity" evidence="2">
    <location>
        <begin position="741"/>
        <end position="751"/>
    </location>
</feature>
<feature type="compositionally biased region" description="Pro residues" evidence="2">
    <location>
        <begin position="731"/>
        <end position="740"/>
    </location>
</feature>
<keyword evidence="1" id="KW-0175">Coiled coil</keyword>
<feature type="compositionally biased region" description="Acidic residues" evidence="2">
    <location>
        <begin position="165"/>
        <end position="174"/>
    </location>
</feature>
<feature type="region of interest" description="Disordered" evidence="2">
    <location>
        <begin position="882"/>
        <end position="947"/>
    </location>
</feature>
<feature type="region of interest" description="Disordered" evidence="2">
    <location>
        <begin position="626"/>
        <end position="650"/>
    </location>
</feature>
<feature type="region of interest" description="Disordered" evidence="2">
    <location>
        <begin position="1"/>
        <end position="78"/>
    </location>
</feature>
<organism evidence="3 4">
    <name type="scientific">Aspergillus fijiensis CBS 313.89</name>
    <dbReference type="NCBI Taxonomy" id="1448319"/>
    <lineage>
        <taxon>Eukaryota</taxon>
        <taxon>Fungi</taxon>
        <taxon>Dikarya</taxon>
        <taxon>Ascomycota</taxon>
        <taxon>Pezizomycotina</taxon>
        <taxon>Eurotiomycetes</taxon>
        <taxon>Eurotiomycetidae</taxon>
        <taxon>Eurotiales</taxon>
        <taxon>Aspergillaceae</taxon>
        <taxon>Aspergillus</taxon>
    </lineage>
</organism>
<feature type="compositionally biased region" description="Basic and acidic residues" evidence="2">
    <location>
        <begin position="211"/>
        <end position="220"/>
    </location>
</feature>
<dbReference type="EMBL" id="KZ824629">
    <property type="protein sequence ID" value="RAK80426.1"/>
    <property type="molecule type" value="Genomic_DNA"/>
</dbReference>
<dbReference type="SUPFAM" id="SSF90257">
    <property type="entry name" value="Myosin rod fragments"/>
    <property type="match status" value="1"/>
</dbReference>
<evidence type="ECO:0008006" key="5">
    <source>
        <dbReference type="Google" id="ProtNLM"/>
    </source>
</evidence>